<feature type="chain" id="PRO_5009313338" evidence="2">
    <location>
        <begin position="18"/>
        <end position="272"/>
    </location>
</feature>
<organism evidence="3 4">
    <name type="scientific">Steinernema glaseri</name>
    <dbReference type="NCBI Taxonomy" id="37863"/>
    <lineage>
        <taxon>Eukaryota</taxon>
        <taxon>Metazoa</taxon>
        <taxon>Ecdysozoa</taxon>
        <taxon>Nematoda</taxon>
        <taxon>Chromadorea</taxon>
        <taxon>Rhabditida</taxon>
        <taxon>Tylenchina</taxon>
        <taxon>Panagrolaimomorpha</taxon>
        <taxon>Strongyloidoidea</taxon>
        <taxon>Steinernematidae</taxon>
        <taxon>Steinernema</taxon>
    </lineage>
</organism>
<protein>
    <submittedName>
        <fullName evidence="4">Saposin B-type domain-containing protein</fullName>
    </submittedName>
</protein>
<feature type="region of interest" description="Disordered" evidence="1">
    <location>
        <begin position="172"/>
        <end position="210"/>
    </location>
</feature>
<evidence type="ECO:0000313" key="3">
    <source>
        <dbReference type="Proteomes" id="UP000095287"/>
    </source>
</evidence>
<keyword evidence="3" id="KW-1185">Reference proteome</keyword>
<evidence type="ECO:0000256" key="2">
    <source>
        <dbReference type="SAM" id="SignalP"/>
    </source>
</evidence>
<evidence type="ECO:0000313" key="4">
    <source>
        <dbReference type="WBParaSite" id="L893_g25476.t1"/>
    </source>
</evidence>
<dbReference type="Proteomes" id="UP000095287">
    <property type="component" value="Unplaced"/>
</dbReference>
<feature type="compositionally biased region" description="Low complexity" evidence="1">
    <location>
        <begin position="172"/>
        <end position="204"/>
    </location>
</feature>
<reference evidence="4" key="1">
    <citation type="submission" date="2016-11" db="UniProtKB">
        <authorList>
            <consortium name="WormBaseParasite"/>
        </authorList>
    </citation>
    <scope>IDENTIFICATION</scope>
</reference>
<sequence>MRLLPLVLLLLAWPSAADVVDTLCNRGTHFECPCNSCLDSELIRLESGAPVEWISVAFAHCNHLRRPLEEKIRAKVAGWINEECGSVLNCRKEGISQALQACNVVLGDFSCDERRNRILLGLVRNCSDGFAHGNLLPSSILGSVIQSREHLLSFVLNSDLISVLKERKFPATTSTTTTTTTTTTSTTTTTTRTPASSPSTTSAPRRPHPMPPTAFWPPWMSVAFEAFCGLSFVGFLLCCAAVRCLACDLNWQKLALGQWKHRHYKKATMELY</sequence>
<dbReference type="AlphaFoldDB" id="A0A1I7ZEV3"/>
<keyword evidence="2" id="KW-0732">Signal</keyword>
<feature type="signal peptide" evidence="2">
    <location>
        <begin position="1"/>
        <end position="17"/>
    </location>
</feature>
<name>A0A1I7ZEV3_9BILA</name>
<proteinExistence type="predicted"/>
<accession>A0A1I7ZEV3</accession>
<evidence type="ECO:0000256" key="1">
    <source>
        <dbReference type="SAM" id="MobiDB-lite"/>
    </source>
</evidence>
<dbReference type="WBParaSite" id="L893_g25476.t1">
    <property type="protein sequence ID" value="L893_g25476.t1"/>
    <property type="gene ID" value="L893_g25476"/>
</dbReference>